<feature type="region of interest" description="Disordered" evidence="1">
    <location>
        <begin position="14"/>
        <end position="57"/>
    </location>
</feature>
<proteinExistence type="predicted"/>
<evidence type="ECO:0000256" key="1">
    <source>
        <dbReference type="SAM" id="MobiDB-lite"/>
    </source>
</evidence>
<dbReference type="EMBL" id="LUEZ02000009">
    <property type="protein sequence ID" value="RDB29930.1"/>
    <property type="molecule type" value="Genomic_DNA"/>
</dbReference>
<dbReference type="AlphaFoldDB" id="A0A369K900"/>
<evidence type="ECO:0000313" key="2">
    <source>
        <dbReference type="EMBL" id="RDB29930.1"/>
    </source>
</evidence>
<organism evidence="2 3">
    <name type="scientific">Hypsizygus marmoreus</name>
    <name type="common">White beech mushroom</name>
    <name type="synonym">Agaricus marmoreus</name>
    <dbReference type="NCBI Taxonomy" id="39966"/>
    <lineage>
        <taxon>Eukaryota</taxon>
        <taxon>Fungi</taxon>
        <taxon>Dikarya</taxon>
        <taxon>Basidiomycota</taxon>
        <taxon>Agaricomycotina</taxon>
        <taxon>Agaricomycetes</taxon>
        <taxon>Agaricomycetidae</taxon>
        <taxon>Agaricales</taxon>
        <taxon>Tricholomatineae</taxon>
        <taxon>Lyophyllaceae</taxon>
        <taxon>Hypsizygus</taxon>
    </lineage>
</organism>
<dbReference type="InParanoid" id="A0A369K900"/>
<name>A0A369K900_HYPMA</name>
<protein>
    <submittedName>
        <fullName evidence="2">Uncharacterized protein</fullName>
    </submittedName>
</protein>
<reference evidence="2" key="1">
    <citation type="submission" date="2018-04" db="EMBL/GenBank/DDBJ databases">
        <title>Whole genome sequencing of Hypsizygus marmoreus.</title>
        <authorList>
            <person name="Choi I.-G."/>
            <person name="Min B."/>
            <person name="Kim J.-G."/>
            <person name="Kim S."/>
            <person name="Oh Y.-L."/>
            <person name="Kong W.-S."/>
            <person name="Park H."/>
            <person name="Jeong J."/>
            <person name="Song E.-S."/>
        </authorList>
    </citation>
    <scope>NUCLEOTIDE SEQUENCE [LARGE SCALE GENOMIC DNA]</scope>
    <source>
        <strain evidence="2">51987-8</strain>
    </source>
</reference>
<feature type="compositionally biased region" description="Polar residues" evidence="1">
    <location>
        <begin position="16"/>
        <end position="27"/>
    </location>
</feature>
<evidence type="ECO:0000313" key="3">
    <source>
        <dbReference type="Proteomes" id="UP000076154"/>
    </source>
</evidence>
<accession>A0A369K900</accession>
<feature type="compositionally biased region" description="Low complexity" evidence="1">
    <location>
        <begin position="35"/>
        <end position="56"/>
    </location>
</feature>
<comment type="caution">
    <text evidence="2">The sequence shown here is derived from an EMBL/GenBank/DDBJ whole genome shotgun (WGS) entry which is preliminary data.</text>
</comment>
<dbReference type="Proteomes" id="UP000076154">
    <property type="component" value="Unassembled WGS sequence"/>
</dbReference>
<keyword evidence="3" id="KW-1185">Reference proteome</keyword>
<sequence length="96" mass="10370">MIDIELGHIKVPQRVQDASGSSSTSILTPLGGDGSMIPPSLSSSPSHRQSQPKSSQIHIHQNICLGDTSLLEVLIYCTAFYAKGHQHCTHDVPEHN</sequence>
<gene>
    <name evidence="2" type="ORF">Hypma_013752</name>
</gene>